<dbReference type="CDD" id="cd18787">
    <property type="entry name" value="SF2_C_DEAD"/>
    <property type="match status" value="1"/>
</dbReference>
<dbReference type="CDD" id="cd00268">
    <property type="entry name" value="DEADc"/>
    <property type="match status" value="1"/>
</dbReference>
<evidence type="ECO:0000256" key="3">
    <source>
        <dbReference type="ARBA" id="ARBA00022806"/>
    </source>
</evidence>
<dbReference type="Pfam" id="PF00271">
    <property type="entry name" value="Helicase_C"/>
    <property type="match status" value="1"/>
</dbReference>
<evidence type="ECO:0000259" key="9">
    <source>
        <dbReference type="PROSITE" id="PS51195"/>
    </source>
</evidence>
<dbReference type="InterPro" id="IPR044742">
    <property type="entry name" value="DEAD/DEAH_RhlB"/>
</dbReference>
<proteinExistence type="inferred from homology"/>
<dbReference type="AlphaFoldDB" id="A0A8I0DNH6"/>
<evidence type="ECO:0000259" key="7">
    <source>
        <dbReference type="PROSITE" id="PS51192"/>
    </source>
</evidence>
<dbReference type="InterPro" id="IPR014014">
    <property type="entry name" value="RNA_helicase_DEAD_Q_motif"/>
</dbReference>
<dbReference type="GO" id="GO:0033592">
    <property type="term" value="F:RNA strand annealing activity"/>
    <property type="evidence" value="ECO:0007669"/>
    <property type="project" value="TreeGrafter"/>
</dbReference>
<feature type="domain" description="Helicase ATP-binding" evidence="7">
    <location>
        <begin position="34"/>
        <end position="207"/>
    </location>
</feature>
<keyword evidence="2 6" id="KW-0378">Hydrolase</keyword>
<feature type="domain" description="DEAD-box RNA helicase Q" evidence="9">
    <location>
        <begin position="3"/>
        <end position="31"/>
    </location>
</feature>
<dbReference type="SMART" id="SM00487">
    <property type="entry name" value="DEXDc"/>
    <property type="match status" value="1"/>
</dbReference>
<dbReference type="GO" id="GO:0005829">
    <property type="term" value="C:cytosol"/>
    <property type="evidence" value="ECO:0007669"/>
    <property type="project" value="TreeGrafter"/>
</dbReference>
<comment type="caution">
    <text evidence="10">The sequence shown here is derived from an EMBL/GenBank/DDBJ whole genome shotgun (WGS) entry which is preliminary data.</text>
</comment>
<dbReference type="PANTHER" id="PTHR47963">
    <property type="entry name" value="DEAD-BOX ATP-DEPENDENT RNA HELICASE 47, MITOCHONDRIAL"/>
    <property type="match status" value="1"/>
</dbReference>
<dbReference type="SMART" id="SM00490">
    <property type="entry name" value="HELICc"/>
    <property type="match status" value="1"/>
</dbReference>
<organism evidence="10 11">
    <name type="scientific">Clostridium lentum</name>
    <dbReference type="NCBI Taxonomy" id="2763037"/>
    <lineage>
        <taxon>Bacteria</taxon>
        <taxon>Bacillati</taxon>
        <taxon>Bacillota</taxon>
        <taxon>Clostridia</taxon>
        <taxon>Eubacteriales</taxon>
        <taxon>Clostridiaceae</taxon>
        <taxon>Clostridium</taxon>
    </lineage>
</organism>
<dbReference type="InterPro" id="IPR014001">
    <property type="entry name" value="Helicase_ATP-bd"/>
</dbReference>
<dbReference type="PROSITE" id="PS51192">
    <property type="entry name" value="HELICASE_ATP_BIND_1"/>
    <property type="match status" value="1"/>
</dbReference>
<evidence type="ECO:0000256" key="4">
    <source>
        <dbReference type="ARBA" id="ARBA00022840"/>
    </source>
</evidence>
<keyword evidence="3 6" id="KW-0347">Helicase</keyword>
<dbReference type="PROSITE" id="PS00039">
    <property type="entry name" value="DEAD_ATP_HELICASE"/>
    <property type="match status" value="1"/>
</dbReference>
<dbReference type="InterPro" id="IPR027417">
    <property type="entry name" value="P-loop_NTPase"/>
</dbReference>
<dbReference type="Pfam" id="PF00270">
    <property type="entry name" value="DEAD"/>
    <property type="match status" value="1"/>
</dbReference>
<evidence type="ECO:0000256" key="1">
    <source>
        <dbReference type="ARBA" id="ARBA00022741"/>
    </source>
</evidence>
<feature type="short sequence motif" description="Q motif" evidence="5">
    <location>
        <begin position="3"/>
        <end position="31"/>
    </location>
</feature>
<dbReference type="RefSeq" id="WP_022213163.1">
    <property type="nucleotide sequence ID" value="NZ_JACOOQ010000002.1"/>
</dbReference>
<evidence type="ECO:0000313" key="10">
    <source>
        <dbReference type="EMBL" id="MBC5639146.1"/>
    </source>
</evidence>
<gene>
    <name evidence="10" type="ORF">H8R92_01610</name>
</gene>
<dbReference type="Gene3D" id="3.40.50.300">
    <property type="entry name" value="P-loop containing nucleotide triphosphate hydrolases"/>
    <property type="match status" value="2"/>
</dbReference>
<dbReference type="PROSITE" id="PS51194">
    <property type="entry name" value="HELICASE_CTER"/>
    <property type="match status" value="1"/>
</dbReference>
<dbReference type="InterPro" id="IPR011545">
    <property type="entry name" value="DEAD/DEAH_box_helicase_dom"/>
</dbReference>
<dbReference type="GO" id="GO:0005524">
    <property type="term" value="F:ATP binding"/>
    <property type="evidence" value="ECO:0007669"/>
    <property type="project" value="UniProtKB-KW"/>
</dbReference>
<dbReference type="InterPro" id="IPR000629">
    <property type="entry name" value="RNA-helicase_DEAD-box_CS"/>
</dbReference>
<dbReference type="SUPFAM" id="SSF52540">
    <property type="entry name" value="P-loop containing nucleoside triphosphate hydrolases"/>
    <property type="match status" value="1"/>
</dbReference>
<comment type="similarity">
    <text evidence="6">Belongs to the DEAD box helicase family.</text>
</comment>
<evidence type="ECO:0000256" key="6">
    <source>
        <dbReference type="RuleBase" id="RU000492"/>
    </source>
</evidence>
<dbReference type="Proteomes" id="UP000662088">
    <property type="component" value="Unassembled WGS sequence"/>
</dbReference>
<dbReference type="PANTHER" id="PTHR47963:SF7">
    <property type="entry name" value="ATP-DEPENDENT RNA HELICASE YFML-RELATED"/>
    <property type="match status" value="1"/>
</dbReference>
<dbReference type="GO" id="GO:0005840">
    <property type="term" value="C:ribosome"/>
    <property type="evidence" value="ECO:0007669"/>
    <property type="project" value="TreeGrafter"/>
</dbReference>
<name>A0A8I0DNH6_9CLOT</name>
<dbReference type="GO" id="GO:0009409">
    <property type="term" value="P:response to cold"/>
    <property type="evidence" value="ECO:0007669"/>
    <property type="project" value="TreeGrafter"/>
</dbReference>
<protein>
    <submittedName>
        <fullName evidence="10">DEAD/DEAH box helicase</fullName>
    </submittedName>
</protein>
<reference evidence="10" key="1">
    <citation type="submission" date="2020-08" db="EMBL/GenBank/DDBJ databases">
        <title>Genome public.</title>
        <authorList>
            <person name="Liu C."/>
            <person name="Sun Q."/>
        </authorList>
    </citation>
    <scope>NUCLEOTIDE SEQUENCE</scope>
    <source>
        <strain evidence="10">NSJ-42</strain>
    </source>
</reference>
<dbReference type="EMBL" id="JACOOQ010000002">
    <property type="protein sequence ID" value="MBC5639146.1"/>
    <property type="molecule type" value="Genomic_DNA"/>
</dbReference>
<evidence type="ECO:0000259" key="8">
    <source>
        <dbReference type="PROSITE" id="PS51194"/>
    </source>
</evidence>
<evidence type="ECO:0000256" key="2">
    <source>
        <dbReference type="ARBA" id="ARBA00022801"/>
    </source>
</evidence>
<evidence type="ECO:0000256" key="5">
    <source>
        <dbReference type="PROSITE-ProRule" id="PRU00552"/>
    </source>
</evidence>
<keyword evidence="1 6" id="KW-0547">Nucleotide-binding</keyword>
<keyword evidence="11" id="KW-1185">Reference proteome</keyword>
<accession>A0A8I0DNH6</accession>
<evidence type="ECO:0000313" key="11">
    <source>
        <dbReference type="Proteomes" id="UP000662088"/>
    </source>
</evidence>
<dbReference type="GO" id="GO:0016787">
    <property type="term" value="F:hydrolase activity"/>
    <property type="evidence" value="ECO:0007669"/>
    <property type="project" value="UniProtKB-KW"/>
</dbReference>
<dbReference type="PROSITE" id="PS51195">
    <property type="entry name" value="Q_MOTIF"/>
    <property type="match status" value="1"/>
</dbReference>
<dbReference type="InterPro" id="IPR050547">
    <property type="entry name" value="DEAD_box_RNA_helicases"/>
</dbReference>
<keyword evidence="4 6" id="KW-0067">ATP-binding</keyword>
<sequence>MNKSFNELNINQSIVMALKKQNITTPTGIQETSIPFALENKDIIAEAHTGTGKTLAFLIPIFEKINLEKREMQAIILAPTHELVVQIESQIKLLATNSHMDIKSLSIMGESNIEKQIKKLKEIKPHIIVGSPGRILDLIKKRKITAHTIKTIVLDEADNLLSKNKPTIIKDIIKSTMKDRQLMFFSASINKETLNLAKTLVKEVEIIKIENKSEINPRIEHICILGSLRDRFENLRKLLAAEQPKRAIVFVNNNTELRQINEKLQYHKVKSTAIYGNASKEERQRALDSFRRGKCNVLVSSDLSARGLDIPEVSHIISLDFPVNPDEYLHRAGRTARGDNSGVSVCLITNKDIEILQSYEKAFGIEFTVKKLYGGKLMDMEQQ</sequence>
<feature type="domain" description="Helicase C-terminal" evidence="8">
    <location>
        <begin position="234"/>
        <end position="378"/>
    </location>
</feature>
<dbReference type="InterPro" id="IPR001650">
    <property type="entry name" value="Helicase_C-like"/>
</dbReference>
<dbReference type="GO" id="GO:0003724">
    <property type="term" value="F:RNA helicase activity"/>
    <property type="evidence" value="ECO:0007669"/>
    <property type="project" value="InterPro"/>
</dbReference>